<dbReference type="EMBL" id="LSRX01001963">
    <property type="protein sequence ID" value="OLP76640.1"/>
    <property type="molecule type" value="Genomic_DNA"/>
</dbReference>
<evidence type="ECO:0000313" key="1">
    <source>
        <dbReference type="EMBL" id="OLP76640.1"/>
    </source>
</evidence>
<dbReference type="Proteomes" id="UP000186817">
    <property type="component" value="Unassembled WGS sequence"/>
</dbReference>
<accession>A0A1Q9C157</accession>
<comment type="caution">
    <text evidence="1">The sequence shown here is derived from an EMBL/GenBank/DDBJ whole genome shotgun (WGS) entry which is preliminary data.</text>
</comment>
<sequence>MEPLPSPSGLAYPTLHRYRMVAAPVTDVAACMRHSVTEYRLGTVLHLVVATPPLPETAGAEFLQILVAEKQVYTEK</sequence>
<keyword evidence="2" id="KW-1185">Reference proteome</keyword>
<dbReference type="AlphaFoldDB" id="A0A1Q9C157"/>
<name>A0A1Q9C157_SYMMI</name>
<evidence type="ECO:0000313" key="2">
    <source>
        <dbReference type="Proteomes" id="UP000186817"/>
    </source>
</evidence>
<proteinExistence type="predicted"/>
<protein>
    <submittedName>
        <fullName evidence="1">Uncharacterized protein</fullName>
    </submittedName>
</protein>
<reference evidence="1 2" key="1">
    <citation type="submission" date="2016-02" db="EMBL/GenBank/DDBJ databases">
        <title>Genome analysis of coral dinoflagellate symbionts highlights evolutionary adaptations to a symbiotic lifestyle.</title>
        <authorList>
            <person name="Aranda M."/>
            <person name="Li Y."/>
            <person name="Liew Y.J."/>
            <person name="Baumgarten S."/>
            <person name="Simakov O."/>
            <person name="Wilson M."/>
            <person name="Piel J."/>
            <person name="Ashoor H."/>
            <person name="Bougouffa S."/>
            <person name="Bajic V.B."/>
            <person name="Ryu T."/>
            <person name="Ravasi T."/>
            <person name="Bayer T."/>
            <person name="Micklem G."/>
            <person name="Kim H."/>
            <person name="Bhak J."/>
            <person name="Lajeunesse T.C."/>
            <person name="Voolstra C.R."/>
        </authorList>
    </citation>
    <scope>NUCLEOTIDE SEQUENCE [LARGE SCALE GENOMIC DNA]</scope>
    <source>
        <strain evidence="1 2">CCMP2467</strain>
    </source>
</reference>
<gene>
    <name evidence="1" type="ORF">AK812_SmicGene43398</name>
</gene>
<organism evidence="1 2">
    <name type="scientific">Symbiodinium microadriaticum</name>
    <name type="common">Dinoflagellate</name>
    <name type="synonym">Zooxanthella microadriatica</name>
    <dbReference type="NCBI Taxonomy" id="2951"/>
    <lineage>
        <taxon>Eukaryota</taxon>
        <taxon>Sar</taxon>
        <taxon>Alveolata</taxon>
        <taxon>Dinophyceae</taxon>
        <taxon>Suessiales</taxon>
        <taxon>Symbiodiniaceae</taxon>
        <taxon>Symbiodinium</taxon>
    </lineage>
</organism>